<dbReference type="PANTHER" id="PTHR13271:SF34">
    <property type="entry name" value="N-LYSINE METHYLTRANSFERASE SETD6"/>
    <property type="match status" value="1"/>
</dbReference>
<dbReference type="OrthoDB" id="341421at2759"/>
<proteinExistence type="predicted"/>
<keyword evidence="3" id="KW-0949">S-adenosyl-L-methionine</keyword>
<evidence type="ECO:0000256" key="1">
    <source>
        <dbReference type="ARBA" id="ARBA00022603"/>
    </source>
</evidence>
<dbReference type="Gene3D" id="3.90.1420.10">
    <property type="entry name" value="Rubisco LSMT, substrate-binding domain"/>
    <property type="match status" value="1"/>
</dbReference>
<keyword evidence="1" id="KW-0489">Methyltransferase</keyword>
<dbReference type="SUPFAM" id="SSF82199">
    <property type="entry name" value="SET domain"/>
    <property type="match status" value="1"/>
</dbReference>
<reference evidence="5" key="1">
    <citation type="journal article" date="2021" name="Nat. Commun.">
        <title>Genetic determinants of endophytism in the Arabidopsis root mycobiome.</title>
        <authorList>
            <person name="Mesny F."/>
            <person name="Miyauchi S."/>
            <person name="Thiergart T."/>
            <person name="Pickel B."/>
            <person name="Atanasova L."/>
            <person name="Karlsson M."/>
            <person name="Huettel B."/>
            <person name="Barry K.W."/>
            <person name="Haridas S."/>
            <person name="Chen C."/>
            <person name="Bauer D."/>
            <person name="Andreopoulos W."/>
            <person name="Pangilinan J."/>
            <person name="LaButti K."/>
            <person name="Riley R."/>
            <person name="Lipzen A."/>
            <person name="Clum A."/>
            <person name="Drula E."/>
            <person name="Henrissat B."/>
            <person name="Kohler A."/>
            <person name="Grigoriev I.V."/>
            <person name="Martin F.M."/>
            <person name="Hacquard S."/>
        </authorList>
    </citation>
    <scope>NUCLEOTIDE SEQUENCE</scope>
    <source>
        <strain evidence="5">MPI-CAGE-AT-0016</strain>
    </source>
</reference>
<dbReference type="SUPFAM" id="SSF81822">
    <property type="entry name" value="RuBisCo LSMT C-terminal, substrate-binding domain"/>
    <property type="match status" value="1"/>
</dbReference>
<dbReference type="InterPro" id="IPR046341">
    <property type="entry name" value="SET_dom_sf"/>
</dbReference>
<evidence type="ECO:0000256" key="2">
    <source>
        <dbReference type="ARBA" id="ARBA00022679"/>
    </source>
</evidence>
<dbReference type="EMBL" id="JAGPXD010000002">
    <property type="protein sequence ID" value="KAH7368632.1"/>
    <property type="molecule type" value="Genomic_DNA"/>
</dbReference>
<organism evidence="5 6">
    <name type="scientific">Plectosphaerella cucumerina</name>
    <dbReference type="NCBI Taxonomy" id="40658"/>
    <lineage>
        <taxon>Eukaryota</taxon>
        <taxon>Fungi</taxon>
        <taxon>Dikarya</taxon>
        <taxon>Ascomycota</taxon>
        <taxon>Pezizomycotina</taxon>
        <taxon>Sordariomycetes</taxon>
        <taxon>Hypocreomycetidae</taxon>
        <taxon>Glomerellales</taxon>
        <taxon>Plectosphaerellaceae</taxon>
        <taxon>Plectosphaerella</taxon>
    </lineage>
</organism>
<dbReference type="InterPro" id="IPR036464">
    <property type="entry name" value="Rubisco_LSMT_subst-bd_sf"/>
</dbReference>
<feature type="domain" description="SET" evidence="4">
    <location>
        <begin position="25"/>
        <end position="272"/>
    </location>
</feature>
<dbReference type="Pfam" id="PF00856">
    <property type="entry name" value="SET"/>
    <property type="match status" value="1"/>
</dbReference>
<dbReference type="Proteomes" id="UP000813385">
    <property type="component" value="Unassembled WGS sequence"/>
</dbReference>
<evidence type="ECO:0000313" key="5">
    <source>
        <dbReference type="EMBL" id="KAH7368632.1"/>
    </source>
</evidence>
<dbReference type="Gene3D" id="3.90.1410.10">
    <property type="entry name" value="set domain protein methyltransferase, domain 1"/>
    <property type="match status" value="1"/>
</dbReference>
<dbReference type="GO" id="GO:0016279">
    <property type="term" value="F:protein-lysine N-methyltransferase activity"/>
    <property type="evidence" value="ECO:0007669"/>
    <property type="project" value="TreeGrafter"/>
</dbReference>
<dbReference type="GO" id="GO:0032259">
    <property type="term" value="P:methylation"/>
    <property type="evidence" value="ECO:0007669"/>
    <property type="project" value="UniProtKB-KW"/>
</dbReference>
<dbReference type="Pfam" id="PF09273">
    <property type="entry name" value="Rubis-subs-bind"/>
    <property type="match status" value="1"/>
</dbReference>
<dbReference type="InterPro" id="IPR015353">
    <property type="entry name" value="Rubisco_LSMT_subst-bd"/>
</dbReference>
<dbReference type="GO" id="GO:0005634">
    <property type="term" value="C:nucleus"/>
    <property type="evidence" value="ECO:0007669"/>
    <property type="project" value="TreeGrafter"/>
</dbReference>
<comment type="caution">
    <text evidence="5">The sequence shown here is derived from an EMBL/GenBank/DDBJ whole genome shotgun (WGS) entry which is preliminary data.</text>
</comment>
<accession>A0A8K0TSI1</accession>
<dbReference type="InterPro" id="IPR050600">
    <property type="entry name" value="SETD3_SETD6_MTase"/>
</dbReference>
<name>A0A8K0TSI1_9PEZI</name>
<dbReference type="AlphaFoldDB" id="A0A8K0TSI1"/>
<dbReference type="PANTHER" id="PTHR13271">
    <property type="entry name" value="UNCHARACTERIZED PUTATIVE METHYLTRANSFERASE"/>
    <property type="match status" value="1"/>
</dbReference>
<evidence type="ECO:0000259" key="4">
    <source>
        <dbReference type="PROSITE" id="PS50280"/>
    </source>
</evidence>
<gene>
    <name evidence="5" type="ORF">B0T11DRAFT_66156</name>
</gene>
<sequence>MADFQAASDRFLQWFKSVGGQFRDDLLQIVDLRPNGAGRGIIATKDIPQDTTLFTIPRDAIINVQTSELSSKLPHVFDGSIDEMDEDAAPLDSWGSLILVLLYEFLRGDASRWKPYFDVLPEQFDTPIFWSEDELKELEGTSLTAEKVGKNESDTMLRQKILPVVFDNAAIFFPGGTPTMSEDDVLRLAHRMGSTIMAYAFDLENEDDEPEEGEDGWVEDREGQVMLGMVPMADTLNANADFNAHVNHGEGLEVTSLRSTLPAGSEILNYYGPLPSSELLRRYGYFTPEHRRYDVVEIPWVLVRTAIQAQLGLADAAVAQVESELDEEELEEVFVIERDSGEPDAEGRLSGSPQVREISAELEEQMKAFLKAVKKLGPDLIPDKRKRDEIAVAVVEKVLTVRLSQYPTTVQEDEALLATPDLPPRKRMAIQVRIGEKLLLQEAIAFANGSANIAPEADGQRASKKARRD</sequence>
<keyword evidence="2" id="KW-0808">Transferase</keyword>
<evidence type="ECO:0000313" key="6">
    <source>
        <dbReference type="Proteomes" id="UP000813385"/>
    </source>
</evidence>
<dbReference type="PROSITE" id="PS50280">
    <property type="entry name" value="SET"/>
    <property type="match status" value="1"/>
</dbReference>
<protein>
    <submittedName>
        <fullName evidence="5">SET domain-containing protein RMS1</fullName>
    </submittedName>
</protein>
<dbReference type="InterPro" id="IPR001214">
    <property type="entry name" value="SET_dom"/>
</dbReference>
<keyword evidence="6" id="KW-1185">Reference proteome</keyword>
<evidence type="ECO:0000256" key="3">
    <source>
        <dbReference type="ARBA" id="ARBA00022691"/>
    </source>
</evidence>